<dbReference type="InterPro" id="IPR029058">
    <property type="entry name" value="AB_hydrolase_fold"/>
</dbReference>
<dbReference type="EMBL" id="JAMYEC010000009">
    <property type="protein sequence ID" value="MDX2335921.1"/>
    <property type="molecule type" value="Genomic_DNA"/>
</dbReference>
<reference evidence="3 4" key="1">
    <citation type="journal article" date="2023" name="FEMS Microbes">
        <title>Whole genomes of deep-sea sponge-associated bacteria exhibit high novel natural product potential.</title>
        <authorList>
            <person name="Hesketh-Best P.J."/>
            <person name="January G.G."/>
            <person name="Koch M.J."/>
            <person name="Warburton P.J."/>
            <person name="Howell K.L."/>
            <person name="Upton M."/>
        </authorList>
    </citation>
    <scope>NUCLEOTIDE SEQUENCE [LARGE SCALE GENOMIC DNA]</scope>
    <source>
        <strain evidence="3 4">PC206-O</strain>
    </source>
</reference>
<name>A0ABU4KSB2_BREVE</name>
<dbReference type="Proteomes" id="UP001272940">
    <property type="component" value="Unassembled WGS sequence"/>
</dbReference>
<dbReference type="RefSeq" id="WP_240612166.1">
    <property type="nucleotide sequence ID" value="NZ_CP022048.2"/>
</dbReference>
<evidence type="ECO:0000313" key="3">
    <source>
        <dbReference type="EMBL" id="MDX2335921.1"/>
    </source>
</evidence>
<keyword evidence="4" id="KW-1185">Reference proteome</keyword>
<comment type="caution">
    <text evidence="3">The sequence shown here is derived from an EMBL/GenBank/DDBJ whole genome shotgun (WGS) entry which is preliminary data.</text>
</comment>
<dbReference type="PANTHER" id="PTHR22946">
    <property type="entry name" value="DIENELACTONE HYDROLASE DOMAIN-CONTAINING PROTEIN-RELATED"/>
    <property type="match status" value="1"/>
</dbReference>
<dbReference type="InterPro" id="IPR050261">
    <property type="entry name" value="FrsA_esterase"/>
</dbReference>
<proteinExistence type="predicted"/>
<dbReference type="Pfam" id="PF01738">
    <property type="entry name" value="DLH"/>
    <property type="match status" value="1"/>
</dbReference>
<accession>A0ABU4KSB2</accession>
<dbReference type="InterPro" id="IPR002925">
    <property type="entry name" value="Dienelactn_hydro"/>
</dbReference>
<evidence type="ECO:0000259" key="2">
    <source>
        <dbReference type="Pfam" id="PF01738"/>
    </source>
</evidence>
<feature type="domain" description="Dienelactone hydrolase" evidence="2">
    <location>
        <begin position="27"/>
        <end position="252"/>
    </location>
</feature>
<keyword evidence="1 3" id="KW-0378">Hydrolase</keyword>
<sequence>MERKLRRKSGMDDLKRRWARLEPHITVVGPDDDRPRPAVLLFHGCGGLRDHLPRYAEVAKAAGWRAFIIDSYGPRGWGRAFTLAAVCTGLSFRGYERVGDVLAAIRGVSARPDVDATKLALAGWSHGGWSIMEMMSGAPTPGAFGVIDPAEASLSGVKAVWLAYPYIGPFAFNRLKPWRHCPRVLAVTCKRDHLTTVRNAEQVNAMIRNCGSQVESWIAGGTHAFDEPTNNGPMRHDPTLTAEALRRFGAFLTDAVPHG</sequence>
<dbReference type="PANTHER" id="PTHR22946:SF9">
    <property type="entry name" value="POLYKETIDE TRANSFERASE AF380"/>
    <property type="match status" value="1"/>
</dbReference>
<dbReference type="GeneID" id="34016200"/>
<evidence type="ECO:0000313" key="4">
    <source>
        <dbReference type="Proteomes" id="UP001272940"/>
    </source>
</evidence>
<protein>
    <submittedName>
        <fullName evidence="3">Dienelactone hydrolase family protein</fullName>
    </submittedName>
</protein>
<dbReference type="SUPFAM" id="SSF53474">
    <property type="entry name" value="alpha/beta-Hydrolases"/>
    <property type="match status" value="1"/>
</dbReference>
<evidence type="ECO:0000256" key="1">
    <source>
        <dbReference type="ARBA" id="ARBA00022801"/>
    </source>
</evidence>
<dbReference type="Gene3D" id="3.40.50.1820">
    <property type="entry name" value="alpha/beta hydrolase"/>
    <property type="match status" value="1"/>
</dbReference>
<dbReference type="GO" id="GO:0016787">
    <property type="term" value="F:hydrolase activity"/>
    <property type="evidence" value="ECO:0007669"/>
    <property type="project" value="UniProtKB-KW"/>
</dbReference>
<organism evidence="3 4">
    <name type="scientific">Brevundimonas vesicularis</name>
    <name type="common">Pseudomonas vesicularis</name>
    <dbReference type="NCBI Taxonomy" id="41276"/>
    <lineage>
        <taxon>Bacteria</taxon>
        <taxon>Pseudomonadati</taxon>
        <taxon>Pseudomonadota</taxon>
        <taxon>Alphaproteobacteria</taxon>
        <taxon>Caulobacterales</taxon>
        <taxon>Caulobacteraceae</taxon>
        <taxon>Brevundimonas</taxon>
    </lineage>
</organism>
<gene>
    <name evidence="3" type="ORF">NJD11_13360</name>
</gene>